<dbReference type="GO" id="GO:0003954">
    <property type="term" value="F:NADH dehydrogenase activity"/>
    <property type="evidence" value="ECO:0007669"/>
    <property type="project" value="TreeGrafter"/>
</dbReference>
<dbReference type="PANTHER" id="PTHR10849:SF35">
    <property type="entry name" value="FORMATE HYDROGENLYASE SUBUNIT 6-RELATED"/>
    <property type="match status" value="1"/>
</dbReference>
<evidence type="ECO:0000256" key="1">
    <source>
        <dbReference type="ARBA" id="ARBA00022485"/>
    </source>
</evidence>
<dbReference type="PROSITE" id="PS00198">
    <property type="entry name" value="4FE4S_FER_1"/>
    <property type="match status" value="2"/>
</dbReference>
<evidence type="ECO:0000256" key="5">
    <source>
        <dbReference type="ARBA" id="ARBA00023014"/>
    </source>
</evidence>
<dbReference type="Gene3D" id="3.30.70.3270">
    <property type="match status" value="1"/>
</dbReference>
<keyword evidence="5" id="KW-0411">Iron-sulfur</keyword>
<feature type="domain" description="4Fe-4S ferredoxin-type" evidence="6">
    <location>
        <begin position="29"/>
        <end position="58"/>
    </location>
</feature>
<keyword evidence="3" id="KW-0677">Repeat</keyword>
<dbReference type="PROSITE" id="PS51379">
    <property type="entry name" value="4FE4S_FER_2"/>
    <property type="match status" value="2"/>
</dbReference>
<keyword evidence="4" id="KW-0408">Iron</keyword>
<dbReference type="SUPFAM" id="SSF54862">
    <property type="entry name" value="4Fe-4S ferredoxins"/>
    <property type="match status" value="1"/>
</dbReference>
<feature type="domain" description="4Fe-4S ferredoxin-type" evidence="6">
    <location>
        <begin position="62"/>
        <end position="91"/>
    </location>
</feature>
<dbReference type="GO" id="GO:0016020">
    <property type="term" value="C:membrane"/>
    <property type="evidence" value="ECO:0007669"/>
    <property type="project" value="InterPro"/>
</dbReference>
<evidence type="ECO:0000313" key="8">
    <source>
        <dbReference type="Proteomes" id="UP000520011"/>
    </source>
</evidence>
<dbReference type="PANTHER" id="PTHR10849">
    <property type="entry name" value="NADH DEHYDROGENASE UBIQUINONE IRON-SULFUR PROTEIN 8, MITOCHONDRIAL"/>
    <property type="match status" value="1"/>
</dbReference>
<dbReference type="RefSeq" id="WP_183250904.1">
    <property type="nucleotide sequence ID" value="NZ_JACHEP010000001.1"/>
</dbReference>
<accession>A0A7W8MUX9</accession>
<dbReference type="GO" id="GO:0046872">
    <property type="term" value="F:metal ion binding"/>
    <property type="evidence" value="ECO:0007669"/>
    <property type="project" value="UniProtKB-KW"/>
</dbReference>
<evidence type="ECO:0000259" key="6">
    <source>
        <dbReference type="PROSITE" id="PS51379"/>
    </source>
</evidence>
<evidence type="ECO:0000256" key="4">
    <source>
        <dbReference type="ARBA" id="ARBA00023004"/>
    </source>
</evidence>
<keyword evidence="2" id="KW-0479">Metal-binding</keyword>
<dbReference type="InterPro" id="IPR017900">
    <property type="entry name" value="4Fe4S_Fe_S_CS"/>
</dbReference>
<keyword evidence="8" id="KW-1185">Reference proteome</keyword>
<dbReference type="InterPro" id="IPR017896">
    <property type="entry name" value="4Fe4S_Fe-S-bd"/>
</dbReference>
<gene>
    <name evidence="7" type="ORF">HNQ34_000207</name>
</gene>
<proteinExistence type="predicted"/>
<evidence type="ECO:0000313" key="7">
    <source>
        <dbReference type="EMBL" id="MBB5323130.1"/>
    </source>
</evidence>
<dbReference type="EMBL" id="JACHEP010000001">
    <property type="protein sequence ID" value="MBB5323130.1"/>
    <property type="molecule type" value="Genomic_DNA"/>
</dbReference>
<organism evidence="7 8">
    <name type="scientific">Anoxybacteroides tepidamans</name>
    <dbReference type="NCBI Taxonomy" id="265948"/>
    <lineage>
        <taxon>Bacteria</taxon>
        <taxon>Bacillati</taxon>
        <taxon>Bacillota</taxon>
        <taxon>Bacilli</taxon>
        <taxon>Bacillales</taxon>
        <taxon>Anoxybacillaceae</taxon>
        <taxon>Anoxybacteroides</taxon>
    </lineage>
</organism>
<dbReference type="GO" id="GO:0051539">
    <property type="term" value="F:4 iron, 4 sulfur cluster binding"/>
    <property type="evidence" value="ECO:0007669"/>
    <property type="project" value="UniProtKB-KW"/>
</dbReference>
<evidence type="ECO:0000256" key="3">
    <source>
        <dbReference type="ARBA" id="ARBA00022737"/>
    </source>
</evidence>
<name>A0A7W8MUX9_9BACL</name>
<dbReference type="Pfam" id="PF13187">
    <property type="entry name" value="Fer4_9"/>
    <property type="match status" value="1"/>
</dbReference>
<reference evidence="7 8" key="1">
    <citation type="submission" date="2020-08" db="EMBL/GenBank/DDBJ databases">
        <title>Genomic Encyclopedia of Type Strains, Phase IV (KMG-IV): sequencing the most valuable type-strain genomes for metagenomic binning, comparative biology and taxonomic classification.</title>
        <authorList>
            <person name="Goeker M."/>
        </authorList>
    </citation>
    <scope>NUCLEOTIDE SEQUENCE [LARGE SCALE GENOMIC DNA]</scope>
    <source>
        <strain evidence="7 8">DSM 16325</strain>
    </source>
</reference>
<keyword evidence="1" id="KW-0004">4Fe-4S</keyword>
<sequence>MFDLIRKIWRTKTVTKTELFTEAPERFRGKPVFTSSKCTGCEACATSCPAGAITLQQNDDAITLSLSYAHCIFCGICAEVCETNAIQLTNEYRLATKNKNELTVSQQATLAKLLTTGKEV</sequence>
<comment type="caution">
    <text evidence="7">The sequence shown here is derived from an EMBL/GenBank/DDBJ whole genome shotgun (WGS) entry which is preliminary data.</text>
</comment>
<dbReference type="GO" id="GO:0009060">
    <property type="term" value="P:aerobic respiration"/>
    <property type="evidence" value="ECO:0007669"/>
    <property type="project" value="TreeGrafter"/>
</dbReference>
<dbReference type="AlphaFoldDB" id="A0A7W8MUX9"/>
<dbReference type="Proteomes" id="UP000520011">
    <property type="component" value="Unassembled WGS sequence"/>
</dbReference>
<evidence type="ECO:0000256" key="2">
    <source>
        <dbReference type="ARBA" id="ARBA00022723"/>
    </source>
</evidence>
<protein>
    <submittedName>
        <fullName evidence="7">Hydrogenase-4 component H</fullName>
    </submittedName>
</protein>
<dbReference type="InterPro" id="IPR010226">
    <property type="entry name" value="NADH_quinone_OxRdtase_chainI"/>
</dbReference>